<keyword evidence="1" id="KW-1003">Cell membrane</keyword>
<dbReference type="RefSeq" id="WP_100414228.1">
    <property type="nucleotide sequence ID" value="NZ_PGEZ01000001.1"/>
</dbReference>
<dbReference type="PANTHER" id="PTHR34300">
    <property type="entry name" value="QUEUOSINE PRECURSOR TRANSPORTER-RELATED"/>
    <property type="match status" value="1"/>
</dbReference>
<organism evidence="2 3">
    <name type="scientific">Mumia flava</name>
    <dbReference type="NCBI Taxonomy" id="1348852"/>
    <lineage>
        <taxon>Bacteria</taxon>
        <taxon>Bacillati</taxon>
        <taxon>Actinomycetota</taxon>
        <taxon>Actinomycetes</taxon>
        <taxon>Propionibacteriales</taxon>
        <taxon>Nocardioidaceae</taxon>
        <taxon>Mumia</taxon>
    </lineage>
</organism>
<name>A0A2M9BD99_9ACTN</name>
<dbReference type="GO" id="GO:0022857">
    <property type="term" value="F:transmembrane transporter activity"/>
    <property type="evidence" value="ECO:0007669"/>
    <property type="project" value="UniProtKB-UniRule"/>
</dbReference>
<protein>
    <recommendedName>
        <fullName evidence="1">Probable queuosine precursor transporter</fullName>
        <shortName evidence="1">Q precursor transporter</shortName>
    </recommendedName>
</protein>
<feature type="transmembrane region" description="Helical" evidence="1">
    <location>
        <begin position="177"/>
        <end position="196"/>
    </location>
</feature>
<keyword evidence="1" id="KW-0813">Transport</keyword>
<gene>
    <name evidence="2" type="ORF">CLV56_0129</name>
</gene>
<dbReference type="HAMAP" id="MF_02088">
    <property type="entry name" value="Q_prec_transport"/>
    <property type="match status" value="1"/>
</dbReference>
<dbReference type="EMBL" id="PGEZ01000001">
    <property type="protein sequence ID" value="PJJ55926.1"/>
    <property type="molecule type" value="Genomic_DNA"/>
</dbReference>
<comment type="function">
    <text evidence="1">Involved in the import of queuosine (Q) precursors, required for Q precursor salvage.</text>
</comment>
<keyword evidence="3" id="KW-1185">Reference proteome</keyword>
<sequence length="260" mass="27707">MAVTSESRRRDVVHFAARGSTHFDVILAAFCVILVVSNIVATKGIEFGSGDVTLGPIQIWPIITDGGAFLFPFAYVLGDVISEVYGMRAARRAIITGFALAVLTALTFVVVQHAPGASFYENQAAYEAVLGFVPQIVLASLAGYLTGQFLNAFVLVRMKQRTAERGLFARLASSTGIGEAADTLIFCAIAASAIGITTMGQFWNYAVVGFVYKVAVELIVMPLTIMVIGWLKSREPTYWSSGEPVAAGTGEPPAGQDRDA</sequence>
<dbReference type="Proteomes" id="UP000230842">
    <property type="component" value="Unassembled WGS sequence"/>
</dbReference>
<dbReference type="NCBIfam" id="TIGR00697">
    <property type="entry name" value="queuosine precursor transporter"/>
    <property type="match status" value="1"/>
</dbReference>
<dbReference type="Pfam" id="PF02592">
    <property type="entry name" value="Vut_1"/>
    <property type="match status" value="1"/>
</dbReference>
<comment type="similarity">
    <text evidence="1">Belongs to the vitamin uptake transporter (VUT/ECF) (TC 2.A.88) family. Q precursor transporter subfamily.</text>
</comment>
<evidence type="ECO:0000313" key="2">
    <source>
        <dbReference type="EMBL" id="PJJ55926.1"/>
    </source>
</evidence>
<feature type="transmembrane region" description="Helical" evidence="1">
    <location>
        <begin position="202"/>
        <end position="231"/>
    </location>
</feature>
<reference evidence="2 3" key="1">
    <citation type="submission" date="2017-11" db="EMBL/GenBank/DDBJ databases">
        <title>Genomic Encyclopedia of Archaeal and Bacterial Type Strains, Phase II (KMG-II): From Individual Species to Whole Genera.</title>
        <authorList>
            <person name="Goeker M."/>
        </authorList>
    </citation>
    <scope>NUCLEOTIDE SEQUENCE [LARGE SCALE GENOMIC DNA]</scope>
    <source>
        <strain evidence="2 3">DSM 27763</strain>
    </source>
</reference>
<comment type="caution">
    <text evidence="2">The sequence shown here is derived from an EMBL/GenBank/DDBJ whole genome shotgun (WGS) entry which is preliminary data.</text>
</comment>
<dbReference type="GO" id="GO:0005886">
    <property type="term" value="C:plasma membrane"/>
    <property type="evidence" value="ECO:0007669"/>
    <property type="project" value="UniProtKB-SubCell"/>
</dbReference>
<feature type="transmembrane region" description="Helical" evidence="1">
    <location>
        <begin position="132"/>
        <end position="156"/>
    </location>
</feature>
<feature type="transmembrane region" description="Helical" evidence="1">
    <location>
        <begin position="21"/>
        <end position="39"/>
    </location>
</feature>
<keyword evidence="1" id="KW-0812">Transmembrane</keyword>
<dbReference type="OrthoDB" id="9805479at2"/>
<dbReference type="AlphaFoldDB" id="A0A2M9BD99"/>
<evidence type="ECO:0000256" key="1">
    <source>
        <dbReference type="HAMAP-Rule" id="MF_02088"/>
    </source>
</evidence>
<keyword evidence="1" id="KW-0472">Membrane</keyword>
<evidence type="ECO:0000313" key="3">
    <source>
        <dbReference type="Proteomes" id="UP000230842"/>
    </source>
</evidence>
<proteinExistence type="inferred from homology"/>
<dbReference type="InterPro" id="IPR003744">
    <property type="entry name" value="YhhQ"/>
</dbReference>
<feature type="transmembrane region" description="Helical" evidence="1">
    <location>
        <begin position="93"/>
        <end position="112"/>
    </location>
</feature>
<comment type="subcellular location">
    <subcellularLocation>
        <location evidence="1">Cell membrane</location>
        <topology evidence="1">Multi-pass membrane protein</topology>
    </subcellularLocation>
</comment>
<dbReference type="PANTHER" id="PTHR34300:SF2">
    <property type="entry name" value="QUEUOSINE PRECURSOR TRANSPORTER-RELATED"/>
    <property type="match status" value="1"/>
</dbReference>
<accession>A0A2M9BD99</accession>
<keyword evidence="1" id="KW-1133">Transmembrane helix</keyword>
<feature type="transmembrane region" description="Helical" evidence="1">
    <location>
        <begin position="59"/>
        <end position="81"/>
    </location>
</feature>